<comment type="catalytic activity">
    <reaction evidence="1 7">
        <text>Cleavage of hydrophobic, N-terminal signal or leader sequences from secreted and periplasmic proteins.</text>
        <dbReference type="EC" id="3.4.21.89"/>
    </reaction>
</comment>
<dbReference type="InterPro" id="IPR019757">
    <property type="entry name" value="Pept_S26A_signal_pept_1_Lys-AS"/>
</dbReference>
<comment type="subcellular location">
    <subcellularLocation>
        <location evidence="7">Membrane</location>
        <topology evidence="7">Single-pass type II membrane protein</topology>
    </subcellularLocation>
</comment>
<dbReference type="Proteomes" id="UP001238163">
    <property type="component" value="Unassembled WGS sequence"/>
</dbReference>
<dbReference type="PANTHER" id="PTHR43390:SF1">
    <property type="entry name" value="CHLOROPLAST PROCESSING PEPTIDASE"/>
    <property type="match status" value="1"/>
</dbReference>
<keyword evidence="5 7" id="KW-0378">Hydrolase</keyword>
<dbReference type="EMBL" id="JAUSVL010000001">
    <property type="protein sequence ID" value="MDQ0288481.1"/>
    <property type="molecule type" value="Genomic_DNA"/>
</dbReference>
<keyword evidence="7" id="KW-1133">Transmembrane helix</keyword>
<dbReference type="RefSeq" id="WP_307259809.1">
    <property type="nucleotide sequence ID" value="NZ_JAUSVL010000001.1"/>
</dbReference>
<dbReference type="InterPro" id="IPR000223">
    <property type="entry name" value="Pept_S26A_signal_pept_1"/>
</dbReference>
<dbReference type="GO" id="GO:0004252">
    <property type="term" value="F:serine-type endopeptidase activity"/>
    <property type="evidence" value="ECO:0007669"/>
    <property type="project" value="InterPro"/>
</dbReference>
<evidence type="ECO:0000256" key="4">
    <source>
        <dbReference type="ARBA" id="ARBA00019232"/>
    </source>
</evidence>
<evidence type="ECO:0000256" key="7">
    <source>
        <dbReference type="RuleBase" id="RU362042"/>
    </source>
</evidence>
<comment type="similarity">
    <text evidence="2 7">Belongs to the peptidase S26 family.</text>
</comment>
<dbReference type="GO" id="GO:0009003">
    <property type="term" value="F:signal peptidase activity"/>
    <property type="evidence" value="ECO:0007669"/>
    <property type="project" value="UniProtKB-EC"/>
</dbReference>
<dbReference type="InterPro" id="IPR019758">
    <property type="entry name" value="Pept_S26A_signal_pept_1_CS"/>
</dbReference>
<feature type="domain" description="Peptidase S26" evidence="8">
    <location>
        <begin position="249"/>
        <end position="401"/>
    </location>
</feature>
<dbReference type="PROSITE" id="PS00760">
    <property type="entry name" value="SPASE_I_2"/>
    <property type="match status" value="1"/>
</dbReference>
<reference evidence="9" key="1">
    <citation type="submission" date="2023-07" db="EMBL/GenBank/DDBJ databases">
        <title>Genomic Encyclopedia of Type Strains, Phase IV (KMG-IV): sequencing the most valuable type-strain genomes for metagenomic binning, comparative biology and taxonomic classification.</title>
        <authorList>
            <person name="Goeker M."/>
        </authorList>
    </citation>
    <scope>NUCLEOTIDE SEQUENCE</scope>
    <source>
        <strain evidence="9">DSM 24202</strain>
    </source>
</reference>
<keyword evidence="10" id="KW-1185">Reference proteome</keyword>
<accession>A0AAE3VDN7</accession>
<sequence length="429" mass="49201">MPVYIIVLFDLAILYFLFGNTIVRWLSPPSLRRRGRLKDFERYYRQQLRRRRDLFKASEIKAYQTLLDELSALRRSGDKAAQEVALARYEAGKPGVALPAPLPLGWLRENLEVVVVALSLAFGVRALFLQPFKIPTGSMQPTLFGIHFEPTAEPPATAFPVRFFNYLNYTRRNMFLEVAETGEINLERFLPTGSSWPFFPETNLWVGDRMYELPGDPNTVLKTIIEEYSGQQRSSVFEKGERLLCGYLSLGDHLFVNRTSLCFREPRRGDVMVFVTDNLVDPDGQGFGGRFYIKRLVGLPGDELRIVNHKLYVKAPGDADFRLLDASDDPGFERIHSCQGGYRGYAHMPGSQFLRHNRDSVVIPRGHYFMLGDNSENSKDSRYWGFVPRKNLIGTAAIVWWPFSRRWGWVDRVEPLPVDTPPNRPAREG</sequence>
<evidence type="ECO:0000313" key="9">
    <source>
        <dbReference type="EMBL" id="MDQ0288481.1"/>
    </source>
</evidence>
<organism evidence="9 10">
    <name type="scientific">Oligosphaera ethanolica</name>
    <dbReference type="NCBI Taxonomy" id="760260"/>
    <lineage>
        <taxon>Bacteria</taxon>
        <taxon>Pseudomonadati</taxon>
        <taxon>Lentisphaerota</taxon>
        <taxon>Oligosphaeria</taxon>
        <taxon>Oligosphaerales</taxon>
        <taxon>Oligosphaeraceae</taxon>
        <taxon>Oligosphaera</taxon>
    </lineage>
</organism>
<evidence type="ECO:0000256" key="6">
    <source>
        <dbReference type="PIRSR" id="PIRSR600223-1"/>
    </source>
</evidence>
<dbReference type="PRINTS" id="PR00727">
    <property type="entry name" value="LEADERPTASE"/>
</dbReference>
<keyword evidence="7" id="KW-0812">Transmembrane</keyword>
<dbReference type="CDD" id="cd06530">
    <property type="entry name" value="S26_SPase_I"/>
    <property type="match status" value="1"/>
</dbReference>
<evidence type="ECO:0000256" key="1">
    <source>
        <dbReference type="ARBA" id="ARBA00000677"/>
    </source>
</evidence>
<keyword evidence="7" id="KW-0472">Membrane</keyword>
<evidence type="ECO:0000256" key="5">
    <source>
        <dbReference type="ARBA" id="ARBA00022801"/>
    </source>
</evidence>
<dbReference type="SUPFAM" id="SSF51306">
    <property type="entry name" value="LexA/Signal peptidase"/>
    <property type="match status" value="1"/>
</dbReference>
<evidence type="ECO:0000256" key="3">
    <source>
        <dbReference type="ARBA" id="ARBA00013208"/>
    </source>
</evidence>
<evidence type="ECO:0000259" key="8">
    <source>
        <dbReference type="Pfam" id="PF10502"/>
    </source>
</evidence>
<feature type="active site" evidence="6">
    <location>
        <position position="138"/>
    </location>
</feature>
<evidence type="ECO:0000313" key="10">
    <source>
        <dbReference type="Proteomes" id="UP001238163"/>
    </source>
</evidence>
<gene>
    <name evidence="9" type="ORF">J3R75_000588</name>
</gene>
<dbReference type="PROSITE" id="PS00761">
    <property type="entry name" value="SPASE_I_3"/>
    <property type="match status" value="1"/>
</dbReference>
<dbReference type="AlphaFoldDB" id="A0AAE3VDN7"/>
<dbReference type="InterPro" id="IPR036286">
    <property type="entry name" value="LexA/Signal_pep-like_sf"/>
</dbReference>
<feature type="transmembrane region" description="Helical" evidence="7">
    <location>
        <begin position="6"/>
        <end position="26"/>
    </location>
</feature>
<comment type="caution">
    <text evidence="9">The sequence shown here is derived from an EMBL/GenBank/DDBJ whole genome shotgun (WGS) entry which is preliminary data.</text>
</comment>
<feature type="active site" evidence="6">
    <location>
        <position position="294"/>
    </location>
</feature>
<protein>
    <recommendedName>
        <fullName evidence="4 7">Signal peptidase I</fullName>
        <ecNumber evidence="3 7">3.4.21.89</ecNumber>
    </recommendedName>
</protein>
<dbReference type="GO" id="GO:0016020">
    <property type="term" value="C:membrane"/>
    <property type="evidence" value="ECO:0007669"/>
    <property type="project" value="UniProtKB-SubCell"/>
</dbReference>
<keyword evidence="7" id="KW-0645">Protease</keyword>
<evidence type="ECO:0000256" key="2">
    <source>
        <dbReference type="ARBA" id="ARBA00009370"/>
    </source>
</evidence>
<dbReference type="InterPro" id="IPR019533">
    <property type="entry name" value="Peptidase_S26"/>
</dbReference>
<dbReference type="GO" id="GO:0006465">
    <property type="term" value="P:signal peptide processing"/>
    <property type="evidence" value="ECO:0007669"/>
    <property type="project" value="InterPro"/>
</dbReference>
<dbReference type="EC" id="3.4.21.89" evidence="3 7"/>
<dbReference type="Pfam" id="PF10502">
    <property type="entry name" value="Peptidase_S26"/>
    <property type="match status" value="1"/>
</dbReference>
<dbReference type="Gene3D" id="2.10.109.10">
    <property type="entry name" value="Umud Fragment, subunit A"/>
    <property type="match status" value="1"/>
</dbReference>
<proteinExistence type="inferred from homology"/>
<dbReference type="PANTHER" id="PTHR43390">
    <property type="entry name" value="SIGNAL PEPTIDASE I"/>
    <property type="match status" value="1"/>
</dbReference>
<name>A0AAE3VDN7_9BACT</name>
<dbReference type="NCBIfam" id="TIGR02227">
    <property type="entry name" value="sigpep_I_bact"/>
    <property type="match status" value="1"/>
</dbReference>